<dbReference type="PANTHER" id="PTHR42057:SF2">
    <property type="entry name" value="F-BOX DOMAIN PROTEIN (AFU_ORTHOLOGUE AFUA_4G00200)-RELATED"/>
    <property type="match status" value="1"/>
</dbReference>
<reference evidence="1 2" key="1">
    <citation type="submission" date="2024-07" db="EMBL/GenBank/DDBJ databases">
        <title>Section-level genome sequencing and comparative genomics of Aspergillus sections Usti and Cavernicolus.</title>
        <authorList>
            <consortium name="Lawrence Berkeley National Laboratory"/>
            <person name="Nybo J.L."/>
            <person name="Vesth T.C."/>
            <person name="Theobald S."/>
            <person name="Frisvad J.C."/>
            <person name="Larsen T.O."/>
            <person name="Kjaerboelling I."/>
            <person name="Rothschild-Mancinelli K."/>
            <person name="Lyhne E.K."/>
            <person name="Kogle M.E."/>
            <person name="Barry K."/>
            <person name="Clum A."/>
            <person name="Na H."/>
            <person name="Ledsgaard L."/>
            <person name="Lin J."/>
            <person name="Lipzen A."/>
            <person name="Kuo A."/>
            <person name="Riley R."/>
            <person name="Mondo S."/>
            <person name="Labutti K."/>
            <person name="Haridas S."/>
            <person name="Pangalinan J."/>
            <person name="Salamov A.A."/>
            <person name="Simmons B.A."/>
            <person name="Magnuson J.K."/>
            <person name="Chen J."/>
            <person name="Drula E."/>
            <person name="Henrissat B."/>
            <person name="Wiebenga A."/>
            <person name="Lubbers R.J."/>
            <person name="Gomes A.C."/>
            <person name="Makela M.R."/>
            <person name="Stajich J."/>
            <person name="Grigoriev I.V."/>
            <person name="Mortensen U.H."/>
            <person name="De Vries R.P."/>
            <person name="Baker S.E."/>
            <person name="Andersen M.R."/>
        </authorList>
    </citation>
    <scope>NUCLEOTIDE SEQUENCE [LARGE SCALE GENOMIC DNA]</scope>
    <source>
        <strain evidence="1 2">CBS 588.65</strain>
    </source>
</reference>
<evidence type="ECO:0000313" key="1">
    <source>
        <dbReference type="EMBL" id="KAL2812760.1"/>
    </source>
</evidence>
<keyword evidence="2" id="KW-1185">Reference proteome</keyword>
<organism evidence="1 2">
    <name type="scientific">Aspergillus granulosus</name>
    <dbReference type="NCBI Taxonomy" id="176169"/>
    <lineage>
        <taxon>Eukaryota</taxon>
        <taxon>Fungi</taxon>
        <taxon>Dikarya</taxon>
        <taxon>Ascomycota</taxon>
        <taxon>Pezizomycotina</taxon>
        <taxon>Eurotiomycetes</taxon>
        <taxon>Eurotiomycetidae</taxon>
        <taxon>Eurotiales</taxon>
        <taxon>Aspergillaceae</taxon>
        <taxon>Aspergillus</taxon>
        <taxon>Aspergillus subgen. Nidulantes</taxon>
    </lineage>
</organism>
<dbReference type="SUPFAM" id="SSF52047">
    <property type="entry name" value="RNI-like"/>
    <property type="match status" value="1"/>
</dbReference>
<comment type="caution">
    <text evidence="1">The sequence shown here is derived from an EMBL/GenBank/DDBJ whole genome shotgun (WGS) entry which is preliminary data.</text>
</comment>
<dbReference type="PANTHER" id="PTHR42057">
    <property type="entry name" value="F-BOX DOMAIN PROTEIN (AFU_ORTHOLOGUE AFUA_4G00200)"/>
    <property type="match status" value="1"/>
</dbReference>
<dbReference type="Proteomes" id="UP001610334">
    <property type="component" value="Unassembled WGS sequence"/>
</dbReference>
<sequence length="457" mass="53167">MAQLLSLPIEILDRIFSLVDLETCKALRLANQPLSSIGQRWVFDTAVVCPSDASCDRLNQILENTKLASFVTKIYLNTWDQERDIEGQYYEIYQDEDDNSDNDAGLHPRFWGVFDRLKDFPRLQNVVLRFHHKCDEDDMYDVPQSTDFRSAVMTRFIDALSALPQPVQGLGLQDIENINPTEVETVAKLQQVLGSVRSLRLNITNVSRGMSGSSDIHRDAPQRFHSELPSFWLKPAMSNLEHFTLYSSLLIGFFPICDLRGIHFPRLKTLALGNYTFIHDSQLEWILSHGSTLTELYMDDCAIVWEAGIYDREDEPTLLPREDFRTHPGLPDGQLYTSYSKRWVDYFRAFESDLPNLLHFRFGHSPYWWDEDTTPFERESEIQIGFHEECYTVFCDGFLPSEYMEHMIWRMEEDGQRKYVEGQRTKPSEEDRRALVELCAKVGQSITLHDGDFLEER</sequence>
<gene>
    <name evidence="1" type="ORF">BJX63DRAFT_239312</name>
</gene>
<protein>
    <recommendedName>
        <fullName evidence="3">F-box domain-containing protein</fullName>
    </recommendedName>
</protein>
<evidence type="ECO:0008006" key="3">
    <source>
        <dbReference type="Google" id="ProtNLM"/>
    </source>
</evidence>
<name>A0ABR4HBS0_9EURO</name>
<accession>A0ABR4HBS0</accession>
<evidence type="ECO:0000313" key="2">
    <source>
        <dbReference type="Proteomes" id="UP001610334"/>
    </source>
</evidence>
<dbReference type="EMBL" id="JBFXLT010000045">
    <property type="protein sequence ID" value="KAL2812760.1"/>
    <property type="molecule type" value="Genomic_DNA"/>
</dbReference>
<proteinExistence type="predicted"/>